<evidence type="ECO:0000313" key="4">
    <source>
        <dbReference type="EMBL" id="RDX40556.1"/>
    </source>
</evidence>
<dbReference type="OrthoDB" id="2745134at2759"/>
<keyword evidence="2" id="KW-0812">Transmembrane</keyword>
<feature type="compositionally biased region" description="Polar residues" evidence="1">
    <location>
        <begin position="327"/>
        <end position="336"/>
    </location>
</feature>
<gene>
    <name evidence="4" type="ORF">OH76DRAFT_1490192</name>
</gene>
<dbReference type="Proteomes" id="UP000256964">
    <property type="component" value="Unassembled WGS sequence"/>
</dbReference>
<feature type="region of interest" description="Disordered" evidence="1">
    <location>
        <begin position="303"/>
        <end position="336"/>
    </location>
</feature>
<feature type="transmembrane region" description="Helical" evidence="2">
    <location>
        <begin position="245"/>
        <end position="264"/>
    </location>
</feature>
<keyword evidence="2" id="KW-0472">Membrane</keyword>
<feature type="domain" description="DUF6533" evidence="3">
    <location>
        <begin position="23"/>
        <end position="67"/>
    </location>
</feature>
<evidence type="ECO:0000256" key="1">
    <source>
        <dbReference type="SAM" id="MobiDB-lite"/>
    </source>
</evidence>
<dbReference type="STRING" id="139420.A0A371CJU4"/>
<dbReference type="AlphaFoldDB" id="A0A371CJU4"/>
<dbReference type="EMBL" id="KZ857549">
    <property type="protein sequence ID" value="RDX40556.1"/>
    <property type="molecule type" value="Genomic_DNA"/>
</dbReference>
<feature type="transmembrane region" description="Helical" evidence="2">
    <location>
        <begin position="114"/>
        <end position="136"/>
    </location>
</feature>
<organism evidence="4 5">
    <name type="scientific">Lentinus brumalis</name>
    <dbReference type="NCBI Taxonomy" id="2498619"/>
    <lineage>
        <taxon>Eukaryota</taxon>
        <taxon>Fungi</taxon>
        <taxon>Dikarya</taxon>
        <taxon>Basidiomycota</taxon>
        <taxon>Agaricomycotina</taxon>
        <taxon>Agaricomycetes</taxon>
        <taxon>Polyporales</taxon>
        <taxon>Polyporaceae</taxon>
        <taxon>Lentinus</taxon>
    </lineage>
</organism>
<feature type="transmembrane region" description="Helical" evidence="2">
    <location>
        <begin position="168"/>
        <end position="186"/>
    </location>
</feature>
<reference evidence="4 5" key="1">
    <citation type="journal article" date="2018" name="Biotechnol. Biofuels">
        <title>Integrative visual omics of the white-rot fungus Polyporus brumalis exposes the biotechnological potential of its oxidative enzymes for delignifying raw plant biomass.</title>
        <authorList>
            <person name="Miyauchi S."/>
            <person name="Rancon A."/>
            <person name="Drula E."/>
            <person name="Hage H."/>
            <person name="Chaduli D."/>
            <person name="Favel A."/>
            <person name="Grisel S."/>
            <person name="Henrissat B."/>
            <person name="Herpoel-Gimbert I."/>
            <person name="Ruiz-Duenas F.J."/>
            <person name="Chevret D."/>
            <person name="Hainaut M."/>
            <person name="Lin J."/>
            <person name="Wang M."/>
            <person name="Pangilinan J."/>
            <person name="Lipzen A."/>
            <person name="Lesage-Meessen L."/>
            <person name="Navarro D."/>
            <person name="Riley R."/>
            <person name="Grigoriev I.V."/>
            <person name="Zhou S."/>
            <person name="Raouche S."/>
            <person name="Rosso M.N."/>
        </authorList>
    </citation>
    <scope>NUCLEOTIDE SEQUENCE [LARGE SCALE GENOMIC DNA]</scope>
    <source>
        <strain evidence="4 5">BRFM 1820</strain>
    </source>
</reference>
<sequence>MSSEADAAAAIAALFDTLYTGDYCVVAASVLYIHDCFVTLEREVACFWTAKRTGASFLFFANRWISMANYVMTLAALVVPFSSDKAMYAGEILQLVPGAVFSALRAFVLSRSKLLGALVLALSLVPVGANLVAYSYQLSGAKLPPFGCVRTDDTTAEVSLRRRSAVTVISRVPLIVADMLLIYITWTKLNARSSLRDIQQLGKRRSLSEILFRDGTIYFIVLFILNILHLVFAVTALAVEENGTSYVTVFTAPLTAILISRFLLDLQHADQAVMRLDPDDPLHSSRDPYDTPSFIASIGAFVNPDLPERSDDGLGSGLSGEHEGGVQATTSSRSSA</sequence>
<protein>
    <recommendedName>
        <fullName evidence="3">DUF6533 domain-containing protein</fullName>
    </recommendedName>
</protein>
<evidence type="ECO:0000259" key="3">
    <source>
        <dbReference type="Pfam" id="PF20151"/>
    </source>
</evidence>
<dbReference type="InterPro" id="IPR045340">
    <property type="entry name" value="DUF6533"/>
</dbReference>
<feature type="transmembrane region" description="Helical" evidence="2">
    <location>
        <begin position="57"/>
        <end position="81"/>
    </location>
</feature>
<keyword evidence="2" id="KW-1133">Transmembrane helix</keyword>
<feature type="transmembrane region" description="Helical" evidence="2">
    <location>
        <begin position="87"/>
        <end position="107"/>
    </location>
</feature>
<name>A0A371CJU4_9APHY</name>
<dbReference type="Pfam" id="PF20151">
    <property type="entry name" value="DUF6533"/>
    <property type="match status" value="1"/>
</dbReference>
<evidence type="ECO:0000256" key="2">
    <source>
        <dbReference type="SAM" id="Phobius"/>
    </source>
</evidence>
<evidence type="ECO:0000313" key="5">
    <source>
        <dbReference type="Proteomes" id="UP000256964"/>
    </source>
</evidence>
<accession>A0A371CJU4</accession>
<feature type="transmembrane region" description="Helical" evidence="2">
    <location>
        <begin position="215"/>
        <end position="239"/>
    </location>
</feature>
<proteinExistence type="predicted"/>
<keyword evidence="5" id="KW-1185">Reference proteome</keyword>